<accession>A0A6J6YSN7</accession>
<keyword evidence="3" id="KW-0697">Rotamase</keyword>
<keyword evidence="4" id="KW-0413">Isomerase</keyword>
<dbReference type="PROSITE" id="PS51257">
    <property type="entry name" value="PROKAR_LIPOPROTEIN"/>
    <property type="match status" value="1"/>
</dbReference>
<evidence type="ECO:0000256" key="4">
    <source>
        <dbReference type="ARBA" id="ARBA00023235"/>
    </source>
</evidence>
<proteinExistence type="predicted"/>
<dbReference type="PANTHER" id="PTHR43811:SF19">
    <property type="entry name" value="39 KDA FK506-BINDING NUCLEAR PROTEIN"/>
    <property type="match status" value="1"/>
</dbReference>
<dbReference type="EC" id="5.2.1.8" evidence="2"/>
<evidence type="ECO:0000256" key="2">
    <source>
        <dbReference type="ARBA" id="ARBA00013194"/>
    </source>
</evidence>
<feature type="domain" description="PPIase FKBP-type" evidence="6">
    <location>
        <begin position="80"/>
        <end position="168"/>
    </location>
</feature>
<comment type="catalytic activity">
    <reaction evidence="1">
        <text>[protein]-peptidylproline (omega=180) = [protein]-peptidylproline (omega=0)</text>
        <dbReference type="Rhea" id="RHEA:16237"/>
        <dbReference type="Rhea" id="RHEA-COMP:10747"/>
        <dbReference type="Rhea" id="RHEA-COMP:10748"/>
        <dbReference type="ChEBI" id="CHEBI:83833"/>
        <dbReference type="ChEBI" id="CHEBI:83834"/>
        <dbReference type="EC" id="5.2.1.8"/>
    </reaction>
</comment>
<evidence type="ECO:0000313" key="7">
    <source>
        <dbReference type="EMBL" id="CAB4811545.1"/>
    </source>
</evidence>
<evidence type="ECO:0000256" key="1">
    <source>
        <dbReference type="ARBA" id="ARBA00000971"/>
    </source>
</evidence>
<evidence type="ECO:0000259" key="6">
    <source>
        <dbReference type="PROSITE" id="PS50059"/>
    </source>
</evidence>
<dbReference type="SUPFAM" id="SSF54534">
    <property type="entry name" value="FKBP-like"/>
    <property type="match status" value="2"/>
</dbReference>
<organism evidence="7">
    <name type="scientific">freshwater metagenome</name>
    <dbReference type="NCBI Taxonomy" id="449393"/>
    <lineage>
        <taxon>unclassified sequences</taxon>
        <taxon>metagenomes</taxon>
        <taxon>ecological metagenomes</taxon>
    </lineage>
</organism>
<reference evidence="7" key="1">
    <citation type="submission" date="2020-05" db="EMBL/GenBank/DDBJ databases">
        <authorList>
            <person name="Chiriac C."/>
            <person name="Salcher M."/>
            <person name="Ghai R."/>
            <person name="Kavagutti S V."/>
        </authorList>
    </citation>
    <scope>NUCLEOTIDE SEQUENCE</scope>
</reference>
<feature type="domain" description="PPIase FKBP-type" evidence="6">
    <location>
        <begin position="211"/>
        <end position="300"/>
    </location>
</feature>
<protein>
    <recommendedName>
        <fullName evidence="2">peptidylprolyl isomerase</fullName>
        <ecNumber evidence="2">5.2.1.8</ecNumber>
    </recommendedName>
</protein>
<dbReference type="EMBL" id="CAFAAI010000316">
    <property type="protein sequence ID" value="CAB4811545.1"/>
    <property type="molecule type" value="Genomic_DNA"/>
</dbReference>
<dbReference type="AlphaFoldDB" id="A0A6J6YSN7"/>
<evidence type="ECO:0000256" key="3">
    <source>
        <dbReference type="ARBA" id="ARBA00023110"/>
    </source>
</evidence>
<gene>
    <name evidence="7" type="ORF">UFOPK2992_01615</name>
</gene>
<dbReference type="InterPro" id="IPR046357">
    <property type="entry name" value="PPIase_dom_sf"/>
</dbReference>
<sequence length="301" mass="30470">MRRQITITAACLSVLVVLAGCGSSKSATSSTDSVKTDSSTADPSTAGPTTKPKVKIPATLPTKLVITDLEEGTGPAAKAGDDVSVFYVGVRSADGTEFDSNFDGQPFPVTLGAGGVIQGWDQGLVGVKAGGLRQLDIPADLAYGDRPQGDIIKAGDALSFVVKVVSVTTPLVVPDANPADAPTVSIPTSVGATELGITELVPGTGETAVADGTAYLQLNAYRGDTGAVLESTWKTGKAIKIVLNSGTIKGLVDGVTGMKVGGRRLLIVPSEQGFGTDGNTANSLPAVTDLVLVVDLVGFTK</sequence>
<dbReference type="InterPro" id="IPR001179">
    <property type="entry name" value="PPIase_FKBP_dom"/>
</dbReference>
<dbReference type="PANTHER" id="PTHR43811">
    <property type="entry name" value="FKBP-TYPE PEPTIDYL-PROLYL CIS-TRANS ISOMERASE FKPA"/>
    <property type="match status" value="1"/>
</dbReference>
<dbReference type="PROSITE" id="PS50059">
    <property type="entry name" value="FKBP_PPIASE"/>
    <property type="match status" value="2"/>
</dbReference>
<dbReference type="Pfam" id="PF00254">
    <property type="entry name" value="FKBP_C"/>
    <property type="match status" value="2"/>
</dbReference>
<evidence type="ECO:0000256" key="5">
    <source>
        <dbReference type="SAM" id="MobiDB-lite"/>
    </source>
</evidence>
<name>A0A6J6YSN7_9ZZZZ</name>
<dbReference type="GO" id="GO:0003755">
    <property type="term" value="F:peptidyl-prolyl cis-trans isomerase activity"/>
    <property type="evidence" value="ECO:0007669"/>
    <property type="project" value="UniProtKB-KW"/>
</dbReference>
<feature type="compositionally biased region" description="Low complexity" evidence="5">
    <location>
        <begin position="23"/>
        <end position="42"/>
    </location>
</feature>
<dbReference type="Gene3D" id="3.10.50.40">
    <property type="match status" value="2"/>
</dbReference>
<feature type="region of interest" description="Disordered" evidence="5">
    <location>
        <begin position="23"/>
        <end position="54"/>
    </location>
</feature>